<name>A0ABY7EBP4_MYAAR</name>
<sequence>MSIIVERQQVEMVMGRKKQRKRHLHWRLLPCVRSLSTMPGIQSSLFPW</sequence>
<dbReference type="EMBL" id="CP111016">
    <property type="protein sequence ID" value="WAR05839.1"/>
    <property type="molecule type" value="Genomic_DNA"/>
</dbReference>
<protein>
    <submittedName>
        <fullName evidence="1">Uncharacterized protein</fullName>
    </submittedName>
</protein>
<dbReference type="Proteomes" id="UP001164746">
    <property type="component" value="Chromosome 5"/>
</dbReference>
<gene>
    <name evidence="1" type="ORF">MAR_021208</name>
</gene>
<reference evidence="1" key="1">
    <citation type="submission" date="2022-11" db="EMBL/GenBank/DDBJ databases">
        <title>Centuries of genome instability and evolution in soft-shell clam transmissible cancer (bioRxiv).</title>
        <authorList>
            <person name="Hart S.F.M."/>
            <person name="Yonemitsu M.A."/>
            <person name="Giersch R.M."/>
            <person name="Beal B.F."/>
            <person name="Arriagada G."/>
            <person name="Davis B.W."/>
            <person name="Ostrander E.A."/>
            <person name="Goff S.P."/>
            <person name="Metzger M.J."/>
        </authorList>
    </citation>
    <scope>NUCLEOTIDE SEQUENCE</scope>
    <source>
        <strain evidence="1">MELC-2E11</strain>
        <tissue evidence="1">Siphon/mantle</tissue>
    </source>
</reference>
<organism evidence="1 2">
    <name type="scientific">Mya arenaria</name>
    <name type="common">Soft-shell clam</name>
    <dbReference type="NCBI Taxonomy" id="6604"/>
    <lineage>
        <taxon>Eukaryota</taxon>
        <taxon>Metazoa</taxon>
        <taxon>Spiralia</taxon>
        <taxon>Lophotrochozoa</taxon>
        <taxon>Mollusca</taxon>
        <taxon>Bivalvia</taxon>
        <taxon>Autobranchia</taxon>
        <taxon>Heteroconchia</taxon>
        <taxon>Euheterodonta</taxon>
        <taxon>Imparidentia</taxon>
        <taxon>Neoheterodontei</taxon>
        <taxon>Myida</taxon>
        <taxon>Myoidea</taxon>
        <taxon>Myidae</taxon>
        <taxon>Mya</taxon>
    </lineage>
</organism>
<keyword evidence="2" id="KW-1185">Reference proteome</keyword>
<proteinExistence type="predicted"/>
<evidence type="ECO:0000313" key="1">
    <source>
        <dbReference type="EMBL" id="WAR05839.1"/>
    </source>
</evidence>
<evidence type="ECO:0000313" key="2">
    <source>
        <dbReference type="Proteomes" id="UP001164746"/>
    </source>
</evidence>
<accession>A0ABY7EBP4</accession>